<dbReference type="AlphaFoldDB" id="V6J1B1"/>
<dbReference type="RefSeq" id="WP_023508784.1">
    <property type="nucleotide sequence ID" value="NZ_AWTC01000001.1"/>
</dbReference>
<dbReference type="PANTHER" id="PTHR35789">
    <property type="entry name" value="SPORE GERMINATION PROTEIN B3"/>
    <property type="match status" value="1"/>
</dbReference>
<sequence>MKLKTLVILLLLALLSSCMPTNIIDDILMVEAEGFDYIGHNQILGTATMPNYVQSGNPGGQGGGLPSTASMMRYVSGITYDGKSLVDKFQPEGQRPLKIGKVRVMLFDKKLAKHGMRDQIDFRNRDPDTPRDLTIAIVEGSTNKLLTAQDYQTQIPISRYVQDMIQQNNEQNYPTSNLSQFIYSYYGNYMDPFMPLIKKIGNHLEMTGIAIFKKDKYVMKVPNKDTFIFKMLFEKFNQGVYDFEFAPKKHIAIRNVHTTINYKVKDGNSSAPDIYAYVKINGQVRQAYVGSISKSRAYRVEKPLEKQMEQKASKLVRTFQKKGTDPLRLGDTVRSFTYNFDGKSWPERYQNAHFHCQVTVNISQTGISQ</sequence>
<comment type="similarity">
    <text evidence="2">Belongs to the GerABKC lipoprotein family.</text>
</comment>
<dbReference type="Proteomes" id="UP000018296">
    <property type="component" value="Unassembled WGS sequence"/>
</dbReference>
<keyword evidence="3" id="KW-0309">Germination</keyword>
<feature type="signal peptide" evidence="8">
    <location>
        <begin position="1"/>
        <end position="23"/>
    </location>
</feature>
<feature type="domain" description="Spore germination protein N-terminal" evidence="10">
    <location>
        <begin position="22"/>
        <end position="198"/>
    </location>
</feature>
<protein>
    <submittedName>
        <fullName evidence="11">Spore germination protein</fullName>
    </submittedName>
</protein>
<evidence type="ECO:0000256" key="7">
    <source>
        <dbReference type="ARBA" id="ARBA00023288"/>
    </source>
</evidence>
<proteinExistence type="inferred from homology"/>
<dbReference type="EMBL" id="AWTC01000001">
    <property type="protein sequence ID" value="EST13605.1"/>
    <property type="molecule type" value="Genomic_DNA"/>
</dbReference>
<evidence type="ECO:0000256" key="3">
    <source>
        <dbReference type="ARBA" id="ARBA00022544"/>
    </source>
</evidence>
<accession>V6J1B1</accession>
<evidence type="ECO:0000256" key="6">
    <source>
        <dbReference type="ARBA" id="ARBA00023139"/>
    </source>
</evidence>
<evidence type="ECO:0000256" key="4">
    <source>
        <dbReference type="ARBA" id="ARBA00022729"/>
    </source>
</evidence>
<keyword evidence="4 8" id="KW-0732">Signal</keyword>
<keyword evidence="7" id="KW-0449">Lipoprotein</keyword>
<comment type="subcellular location">
    <subcellularLocation>
        <location evidence="1">Membrane</location>
        <topology evidence="1">Lipid-anchor</topology>
    </subcellularLocation>
</comment>
<feature type="chain" id="PRO_5039294488" evidence="8">
    <location>
        <begin position="24"/>
        <end position="369"/>
    </location>
</feature>
<keyword evidence="12" id="KW-1185">Reference proteome</keyword>
<dbReference type="GO" id="GO:0016020">
    <property type="term" value="C:membrane"/>
    <property type="evidence" value="ECO:0007669"/>
    <property type="project" value="UniProtKB-SubCell"/>
</dbReference>
<keyword evidence="6" id="KW-0564">Palmitate</keyword>
<name>V6J1B1_9BACL</name>
<evidence type="ECO:0000313" key="11">
    <source>
        <dbReference type="EMBL" id="EST13605.1"/>
    </source>
</evidence>
<dbReference type="Pfam" id="PF05504">
    <property type="entry name" value="Spore_GerAC"/>
    <property type="match status" value="1"/>
</dbReference>
<evidence type="ECO:0000256" key="8">
    <source>
        <dbReference type="SAM" id="SignalP"/>
    </source>
</evidence>
<reference evidence="11 12" key="1">
    <citation type="journal article" date="2013" name="Genome Announc.">
        <title>Genome Sequence of Sporolactobacillus laevolacticus DSM442, an Efficient Polymer-Grade D-Lactate Producer from Agricultural Waste Cottonseed as a Nitrogen Source.</title>
        <authorList>
            <person name="Wang H."/>
            <person name="Wang L."/>
            <person name="Ju J."/>
            <person name="Yu B."/>
            <person name="Ma Y."/>
        </authorList>
    </citation>
    <scope>NUCLEOTIDE SEQUENCE [LARGE SCALE GENOMIC DNA]</scope>
    <source>
        <strain evidence="11 12">DSM 442</strain>
    </source>
</reference>
<evidence type="ECO:0000256" key="5">
    <source>
        <dbReference type="ARBA" id="ARBA00023136"/>
    </source>
</evidence>
<dbReference type="eggNOG" id="ENOG502ZYKQ">
    <property type="taxonomic scope" value="Bacteria"/>
</dbReference>
<dbReference type="InterPro" id="IPR057336">
    <property type="entry name" value="GerAC_N"/>
</dbReference>
<dbReference type="InterPro" id="IPR046953">
    <property type="entry name" value="Spore_GerAC-like_C"/>
</dbReference>
<dbReference type="PANTHER" id="PTHR35789:SF1">
    <property type="entry name" value="SPORE GERMINATION PROTEIN B3"/>
    <property type="match status" value="1"/>
</dbReference>
<dbReference type="OrthoDB" id="2986797at2"/>
<evidence type="ECO:0000259" key="10">
    <source>
        <dbReference type="Pfam" id="PF25198"/>
    </source>
</evidence>
<organism evidence="11 12">
    <name type="scientific">Sporolactobacillus laevolacticus DSM 442</name>
    <dbReference type="NCBI Taxonomy" id="1395513"/>
    <lineage>
        <taxon>Bacteria</taxon>
        <taxon>Bacillati</taxon>
        <taxon>Bacillota</taxon>
        <taxon>Bacilli</taxon>
        <taxon>Bacillales</taxon>
        <taxon>Sporolactobacillaceae</taxon>
        <taxon>Sporolactobacillus</taxon>
    </lineage>
</organism>
<feature type="domain" description="Spore germination GerAC-like C-terminal" evidence="9">
    <location>
        <begin position="207"/>
        <end position="366"/>
    </location>
</feature>
<dbReference type="NCBIfam" id="TIGR02887">
    <property type="entry name" value="spore_ger_x_C"/>
    <property type="match status" value="1"/>
</dbReference>
<comment type="caution">
    <text evidence="11">The sequence shown here is derived from an EMBL/GenBank/DDBJ whole genome shotgun (WGS) entry which is preliminary data.</text>
</comment>
<dbReference type="InterPro" id="IPR008844">
    <property type="entry name" value="Spore_GerAC-like"/>
</dbReference>
<dbReference type="GO" id="GO:0009847">
    <property type="term" value="P:spore germination"/>
    <property type="evidence" value="ECO:0007669"/>
    <property type="project" value="InterPro"/>
</dbReference>
<dbReference type="InterPro" id="IPR038501">
    <property type="entry name" value="Spore_GerAC_C_sf"/>
</dbReference>
<evidence type="ECO:0000259" key="9">
    <source>
        <dbReference type="Pfam" id="PF05504"/>
    </source>
</evidence>
<dbReference type="STRING" id="1395513.P343_02370"/>
<dbReference type="PATRIC" id="fig|1395513.3.peg.481"/>
<dbReference type="PROSITE" id="PS51257">
    <property type="entry name" value="PROKAR_LIPOPROTEIN"/>
    <property type="match status" value="1"/>
</dbReference>
<gene>
    <name evidence="11" type="ORF">P343_02370</name>
</gene>
<dbReference type="Pfam" id="PF25198">
    <property type="entry name" value="Spore_GerAC_N"/>
    <property type="match status" value="1"/>
</dbReference>
<evidence type="ECO:0000313" key="12">
    <source>
        <dbReference type="Proteomes" id="UP000018296"/>
    </source>
</evidence>
<dbReference type="Gene3D" id="3.30.300.210">
    <property type="entry name" value="Nutrient germinant receptor protein C, domain 3"/>
    <property type="match status" value="1"/>
</dbReference>
<evidence type="ECO:0000256" key="1">
    <source>
        <dbReference type="ARBA" id="ARBA00004635"/>
    </source>
</evidence>
<evidence type="ECO:0000256" key="2">
    <source>
        <dbReference type="ARBA" id="ARBA00007886"/>
    </source>
</evidence>
<keyword evidence="5" id="KW-0472">Membrane</keyword>